<evidence type="ECO:0000256" key="8">
    <source>
        <dbReference type="ARBA" id="ARBA00022917"/>
    </source>
</evidence>
<organism evidence="13 14">
    <name type="scientific">Novosphingobium fuchskuhlense</name>
    <dbReference type="NCBI Taxonomy" id="1117702"/>
    <lineage>
        <taxon>Bacteria</taxon>
        <taxon>Pseudomonadati</taxon>
        <taxon>Pseudomonadota</taxon>
        <taxon>Alphaproteobacteria</taxon>
        <taxon>Sphingomonadales</taxon>
        <taxon>Sphingomonadaceae</taxon>
        <taxon>Novosphingobium</taxon>
    </lineage>
</organism>
<dbReference type="InterPro" id="IPR032678">
    <property type="entry name" value="tRNA-synt_1_cat_dom"/>
</dbReference>
<dbReference type="GO" id="GO:0004817">
    <property type="term" value="F:cysteine-tRNA ligase activity"/>
    <property type="evidence" value="ECO:0007669"/>
    <property type="project" value="UniProtKB-UniRule"/>
</dbReference>
<dbReference type="GO" id="GO:0008270">
    <property type="term" value="F:zinc ion binding"/>
    <property type="evidence" value="ECO:0007669"/>
    <property type="project" value="UniProtKB-UniRule"/>
</dbReference>
<dbReference type="AlphaFoldDB" id="A0A124JTQ9"/>
<dbReference type="Gene3D" id="1.20.120.1910">
    <property type="entry name" value="Cysteine-tRNA ligase, C-terminal anti-codon recognition domain"/>
    <property type="match status" value="1"/>
</dbReference>
<comment type="caution">
    <text evidence="13">The sequence shown here is derived from an EMBL/GenBank/DDBJ whole genome shotgun (WGS) entry which is preliminary data.</text>
</comment>
<dbReference type="NCBIfam" id="TIGR00435">
    <property type="entry name" value="cysS"/>
    <property type="match status" value="1"/>
</dbReference>
<protein>
    <recommendedName>
        <fullName evidence="10">Cysteine--tRNA ligase</fullName>
        <ecNumber evidence="10">6.1.1.16</ecNumber>
    </recommendedName>
    <alternativeName>
        <fullName evidence="10">Cysteinyl-tRNA synthetase</fullName>
        <shortName evidence="10">CysRS</shortName>
    </alternativeName>
</protein>
<dbReference type="Pfam" id="PF23493">
    <property type="entry name" value="CysS_C"/>
    <property type="match status" value="1"/>
</dbReference>
<keyword evidence="3 10" id="KW-0436">Ligase</keyword>
<comment type="similarity">
    <text evidence="1 10">Belongs to the class-I aminoacyl-tRNA synthetase family.</text>
</comment>
<comment type="subcellular location">
    <subcellularLocation>
        <location evidence="10">Cytoplasm</location>
    </subcellularLocation>
</comment>
<dbReference type="Proteomes" id="UP000058012">
    <property type="component" value="Unassembled WGS sequence"/>
</dbReference>
<evidence type="ECO:0000256" key="1">
    <source>
        <dbReference type="ARBA" id="ARBA00005594"/>
    </source>
</evidence>
<feature type="domain" description="Cysteinyl-tRNA ligase anticodon binding" evidence="12">
    <location>
        <begin position="435"/>
        <end position="475"/>
    </location>
</feature>
<keyword evidence="6 10" id="KW-0862">Zinc</keyword>
<dbReference type="GO" id="GO:0006423">
    <property type="term" value="P:cysteinyl-tRNA aminoacylation"/>
    <property type="evidence" value="ECO:0007669"/>
    <property type="project" value="UniProtKB-UniRule"/>
</dbReference>
<dbReference type="PRINTS" id="PR00983">
    <property type="entry name" value="TRNASYNTHCYS"/>
</dbReference>
<keyword evidence="5 10" id="KW-0547">Nucleotide-binding</keyword>
<dbReference type="InterPro" id="IPR024909">
    <property type="entry name" value="Cys-tRNA/MSH_ligase"/>
</dbReference>
<evidence type="ECO:0000313" key="14">
    <source>
        <dbReference type="Proteomes" id="UP000058012"/>
    </source>
</evidence>
<feature type="domain" description="tRNA synthetases class I catalytic" evidence="11">
    <location>
        <begin position="20"/>
        <end position="334"/>
    </location>
</feature>
<dbReference type="PANTHER" id="PTHR10890">
    <property type="entry name" value="CYSTEINYL-TRNA SYNTHETASE"/>
    <property type="match status" value="1"/>
</dbReference>
<feature type="binding site" evidence="10">
    <location>
        <position position="291"/>
    </location>
    <ligand>
        <name>ATP</name>
        <dbReference type="ChEBI" id="CHEBI:30616"/>
    </ligand>
</feature>
<evidence type="ECO:0000256" key="7">
    <source>
        <dbReference type="ARBA" id="ARBA00022840"/>
    </source>
</evidence>
<keyword evidence="14" id="KW-1185">Reference proteome</keyword>
<dbReference type="STRING" id="1117702.AQZ52_16630"/>
<dbReference type="InterPro" id="IPR014729">
    <property type="entry name" value="Rossmann-like_a/b/a_fold"/>
</dbReference>
<feature type="short sequence motif" description="'HIGH' region" evidence="10">
    <location>
        <begin position="35"/>
        <end position="45"/>
    </location>
</feature>
<dbReference type="EC" id="6.1.1.16" evidence="10"/>
<evidence type="ECO:0000256" key="9">
    <source>
        <dbReference type="ARBA" id="ARBA00023146"/>
    </source>
</evidence>
<feature type="binding site" evidence="10">
    <location>
        <position position="248"/>
    </location>
    <ligand>
        <name>Zn(2+)</name>
        <dbReference type="ChEBI" id="CHEBI:29105"/>
    </ligand>
</feature>
<reference evidence="13 14" key="1">
    <citation type="submission" date="2015-10" db="EMBL/GenBank/DDBJ databases">
        <title>Draft genome sequence of Novosphingobium fuchskuhlense DSM 25065 isolated from a surface water sample of the southwest basin of Lake Grosse Fuchskuhle.</title>
        <authorList>
            <person name="Ruckert C."/>
            <person name="Winkler A."/>
            <person name="Glaeser J."/>
            <person name="Grossart H.-P."/>
            <person name="Kalinowski J."/>
            <person name="Glaeser S."/>
        </authorList>
    </citation>
    <scope>NUCLEOTIDE SEQUENCE [LARGE SCALE GENOMIC DNA]</scope>
    <source>
        <strain evidence="13 14">FNE08-7</strain>
    </source>
</reference>
<dbReference type="GO" id="GO:0005829">
    <property type="term" value="C:cytosol"/>
    <property type="evidence" value="ECO:0007669"/>
    <property type="project" value="TreeGrafter"/>
</dbReference>
<comment type="cofactor">
    <cofactor evidence="10">
        <name>Zn(2+)</name>
        <dbReference type="ChEBI" id="CHEBI:29105"/>
    </cofactor>
    <text evidence="10">Binds 1 zinc ion per subunit.</text>
</comment>
<dbReference type="InterPro" id="IPR015803">
    <property type="entry name" value="Cys-tRNA-ligase"/>
</dbReference>
<evidence type="ECO:0000313" key="13">
    <source>
        <dbReference type="EMBL" id="KUR70443.1"/>
    </source>
</evidence>
<dbReference type="Pfam" id="PF01406">
    <property type="entry name" value="tRNA-synt_1e"/>
    <property type="match status" value="1"/>
</dbReference>
<accession>A0A124JTQ9</accession>
<dbReference type="InterPro" id="IPR009080">
    <property type="entry name" value="tRNAsynth_Ia_anticodon-bd"/>
</dbReference>
<dbReference type="RefSeq" id="WP_067913534.1">
    <property type="nucleotide sequence ID" value="NZ_KQ954246.1"/>
</dbReference>
<sequence length="484" mass="54084">MEPSAPLTLFNSLTRRAEPFQPVHEGEARVYTCGPTVYNYPHIGNMRAYVFADVLGRTLSFKGYRLTHVINITDVGHLTDDADAGEDKMERMAAAQKQSIWDIAEHYKQAYWADVRALNIRQPAQWTVATDYVEQMIDFAKGIAAKHCYELESGLYFDVSTVADYGRLARAQTDEGEGRIEAVEGKRNGADFAIWRKTPPGETRQMEWDSPWGKGAPGWHLECSVMSGAVLGFPFDIHTGGIDHREIHHPNEIAQNQAHCCTNGLDDAANSGAKVWMHNNFLVERSGKMSKSSGEFLRLQLLIDKGYHPLAYRLLCLQAHYRSELEFSWEGLGAALTRLKRLVMAVGKLDQPSTKKQRQDATELAANRTWFETAISNDLNTPEAIAALEDVLAGLQPNEVKRAIVEEYDAVLGLDLLNLTRADLRIRPKSATITDDEIEAILAARREARAAKDFARSDALRDELAAQGVEVMDGDPLGWEWKLG</sequence>
<dbReference type="InterPro" id="IPR056411">
    <property type="entry name" value="CysS_C"/>
</dbReference>
<keyword evidence="4 10" id="KW-0479">Metal-binding</keyword>
<dbReference type="EMBL" id="LLZS01000009">
    <property type="protein sequence ID" value="KUR70443.1"/>
    <property type="molecule type" value="Genomic_DNA"/>
</dbReference>
<dbReference type="HAMAP" id="MF_00041">
    <property type="entry name" value="Cys_tRNA_synth"/>
    <property type="match status" value="1"/>
</dbReference>
<keyword evidence="10" id="KW-0963">Cytoplasm</keyword>
<proteinExistence type="inferred from homology"/>
<evidence type="ECO:0000256" key="4">
    <source>
        <dbReference type="ARBA" id="ARBA00022723"/>
    </source>
</evidence>
<evidence type="ECO:0000259" key="12">
    <source>
        <dbReference type="Pfam" id="PF23493"/>
    </source>
</evidence>
<evidence type="ECO:0000256" key="2">
    <source>
        <dbReference type="ARBA" id="ARBA00011245"/>
    </source>
</evidence>
<comment type="subunit">
    <text evidence="2 10">Monomer.</text>
</comment>
<name>A0A124JTQ9_9SPHN</name>
<evidence type="ECO:0000256" key="6">
    <source>
        <dbReference type="ARBA" id="ARBA00022833"/>
    </source>
</evidence>
<evidence type="ECO:0000256" key="5">
    <source>
        <dbReference type="ARBA" id="ARBA00022741"/>
    </source>
</evidence>
<evidence type="ECO:0000259" key="11">
    <source>
        <dbReference type="Pfam" id="PF01406"/>
    </source>
</evidence>
<dbReference type="SUPFAM" id="SSF47323">
    <property type="entry name" value="Anticodon-binding domain of a subclass of class I aminoacyl-tRNA synthetases"/>
    <property type="match status" value="1"/>
</dbReference>
<keyword evidence="9 10" id="KW-0030">Aminoacyl-tRNA synthetase</keyword>
<evidence type="ECO:0000256" key="10">
    <source>
        <dbReference type="HAMAP-Rule" id="MF_00041"/>
    </source>
</evidence>
<evidence type="ECO:0000256" key="3">
    <source>
        <dbReference type="ARBA" id="ARBA00022598"/>
    </source>
</evidence>
<keyword evidence="8 10" id="KW-0648">Protein biosynthesis</keyword>
<dbReference type="PANTHER" id="PTHR10890:SF3">
    <property type="entry name" value="CYSTEINE--TRNA LIGASE, CYTOPLASMIC"/>
    <property type="match status" value="1"/>
</dbReference>
<feature type="binding site" evidence="10">
    <location>
        <position position="33"/>
    </location>
    <ligand>
        <name>Zn(2+)</name>
        <dbReference type="ChEBI" id="CHEBI:29105"/>
    </ligand>
</feature>
<gene>
    <name evidence="10" type="primary">cysS</name>
    <name evidence="13" type="ORF">AQZ52_16630</name>
</gene>
<dbReference type="SUPFAM" id="SSF52374">
    <property type="entry name" value="Nucleotidylyl transferase"/>
    <property type="match status" value="1"/>
</dbReference>
<dbReference type="Gene3D" id="3.40.50.620">
    <property type="entry name" value="HUPs"/>
    <property type="match status" value="1"/>
</dbReference>
<dbReference type="GO" id="GO:0005524">
    <property type="term" value="F:ATP binding"/>
    <property type="evidence" value="ECO:0007669"/>
    <property type="project" value="UniProtKB-UniRule"/>
</dbReference>
<feature type="binding site" evidence="10">
    <location>
        <position position="252"/>
    </location>
    <ligand>
        <name>Zn(2+)</name>
        <dbReference type="ChEBI" id="CHEBI:29105"/>
    </ligand>
</feature>
<keyword evidence="7 10" id="KW-0067">ATP-binding</keyword>
<feature type="binding site" evidence="10">
    <location>
        <position position="223"/>
    </location>
    <ligand>
        <name>Zn(2+)</name>
        <dbReference type="ChEBI" id="CHEBI:29105"/>
    </ligand>
</feature>
<feature type="short sequence motif" description="'KMSKS' region" evidence="10">
    <location>
        <begin position="288"/>
        <end position="292"/>
    </location>
</feature>
<comment type="catalytic activity">
    <reaction evidence="10">
        <text>tRNA(Cys) + L-cysteine + ATP = L-cysteinyl-tRNA(Cys) + AMP + diphosphate</text>
        <dbReference type="Rhea" id="RHEA:17773"/>
        <dbReference type="Rhea" id="RHEA-COMP:9661"/>
        <dbReference type="Rhea" id="RHEA-COMP:9679"/>
        <dbReference type="ChEBI" id="CHEBI:30616"/>
        <dbReference type="ChEBI" id="CHEBI:33019"/>
        <dbReference type="ChEBI" id="CHEBI:35235"/>
        <dbReference type="ChEBI" id="CHEBI:78442"/>
        <dbReference type="ChEBI" id="CHEBI:78517"/>
        <dbReference type="ChEBI" id="CHEBI:456215"/>
        <dbReference type="EC" id="6.1.1.16"/>
    </reaction>
</comment>
<dbReference type="OrthoDB" id="9815130at2"/>